<evidence type="ECO:0000313" key="6">
    <source>
        <dbReference type="EMBL" id="QMW01287.1"/>
    </source>
</evidence>
<dbReference type="SUPFAM" id="SSF49363">
    <property type="entry name" value="Purple acid phosphatase, N-terminal domain"/>
    <property type="match status" value="1"/>
</dbReference>
<dbReference type="Gene3D" id="3.60.21.10">
    <property type="match status" value="1"/>
</dbReference>
<protein>
    <submittedName>
        <fullName evidence="6">Metallophosphoesterase</fullName>
    </submittedName>
</protein>
<sequence>MKNTCLLTLVFLSFFVQEAIAQAPTIVRGPYLQVLTTTSVVVRWRTDQPTTGRVWFGSTTNQLTKDVRETQPTLEHVLTITGLRPTTRYAYAIGYDDTQLASGPDYYVKTALPAGDKRPFRMWVLGDFGSGNANQADVYQAYKNATANYPADLWLWLGDNAYSFGFEEEYQRLVFPVYAATLRNTPIFITPGNHDYADSQTNFNTAYYNLFSFPQQGEAGGVPSNSKSYYSANYGNVHLISLDSQGRPDGQYRLYDTTSTQVQWLKSDLAANKLPWTIVIFHHPPYSKGGHNSDTEESMRLIRENLTPILERYGVDLVLNGHSHGYERTYRIKGLRGLATTYDSNQNLVEGTTARYDGSPNSCPILTKGQGTVYVINGSGGQLGGQSPDFPHPATVYNNVTVGGSMLLDVNDNRLDAQLVMSDGSVQDKFTIMKNVNKSTSLTTEFADTLSFSASWVGNYRWANGQTGRNIRYTADKAGTFPVTVTDNQQCLTDQFTITVQQPPKLTAKASVSTSVCPGATFAVSATPENTTKAAGWQYDVLLSDASGNFTTEKIVGSGSLNALNATIPTNLAPGAGYRLQVRPRGIPYAQLIASDGFSVKPLPTATLSGSTSISQGQSIDLSINFTGDAPWKGTLSDGTAFSSSVTPTLLTLMPTKSIVYSIASVENSCGKGTFSGQASITVLLPTAEEEFSDGKLRVYPNPTHEVMYVELTTTQKKEVTMSLQDVNGRTVFQKQFGTVSSVNETISMPHTNGTYLLTIQAGQNKVTRKVVRQ</sequence>
<dbReference type="GO" id="GO:0046872">
    <property type="term" value="F:metal ion binding"/>
    <property type="evidence" value="ECO:0007669"/>
    <property type="project" value="InterPro"/>
</dbReference>
<evidence type="ECO:0000256" key="1">
    <source>
        <dbReference type="ARBA" id="ARBA00022729"/>
    </source>
</evidence>
<dbReference type="Pfam" id="PF16656">
    <property type="entry name" value="Pur_ac_phosph_N"/>
    <property type="match status" value="1"/>
</dbReference>
<reference evidence="6 7" key="1">
    <citation type="submission" date="2020-07" db="EMBL/GenBank/DDBJ databases">
        <title>Spirosoma foliorum sp. nov., isolated from the leaves on the Nejang mountain Korea, Republic of.</title>
        <authorList>
            <person name="Ho H."/>
            <person name="Lee Y.-J."/>
            <person name="Nurcahyanto D.-A."/>
            <person name="Kim S.-G."/>
        </authorList>
    </citation>
    <scope>NUCLEOTIDE SEQUENCE [LARGE SCALE GENOMIC DNA]</scope>
    <source>
        <strain evidence="6 7">PL0136</strain>
    </source>
</reference>
<dbReference type="InterPro" id="IPR004843">
    <property type="entry name" value="Calcineurin-like_PHP"/>
</dbReference>
<organism evidence="6 7">
    <name type="scientific">Spirosoma foliorum</name>
    <dbReference type="NCBI Taxonomy" id="2710596"/>
    <lineage>
        <taxon>Bacteria</taxon>
        <taxon>Pseudomonadati</taxon>
        <taxon>Bacteroidota</taxon>
        <taxon>Cytophagia</taxon>
        <taxon>Cytophagales</taxon>
        <taxon>Cytophagaceae</taxon>
        <taxon>Spirosoma</taxon>
    </lineage>
</organism>
<keyword evidence="1 2" id="KW-0732">Signal</keyword>
<dbReference type="EMBL" id="CP059732">
    <property type="protein sequence ID" value="QMW01287.1"/>
    <property type="molecule type" value="Genomic_DNA"/>
</dbReference>
<evidence type="ECO:0000259" key="3">
    <source>
        <dbReference type="Pfam" id="PF00149"/>
    </source>
</evidence>
<dbReference type="InterPro" id="IPR026444">
    <property type="entry name" value="Secre_tail"/>
</dbReference>
<dbReference type="Pfam" id="PF00149">
    <property type="entry name" value="Metallophos"/>
    <property type="match status" value="1"/>
</dbReference>
<feature type="domain" description="Calcineurin-like phosphoesterase" evidence="3">
    <location>
        <begin position="121"/>
        <end position="326"/>
    </location>
</feature>
<dbReference type="Gene3D" id="2.60.40.380">
    <property type="entry name" value="Purple acid phosphatase-like, N-terminal"/>
    <property type="match status" value="1"/>
</dbReference>
<evidence type="ECO:0000256" key="2">
    <source>
        <dbReference type="SAM" id="SignalP"/>
    </source>
</evidence>
<name>A0A7G5GQZ5_9BACT</name>
<dbReference type="SUPFAM" id="SSF56300">
    <property type="entry name" value="Metallo-dependent phosphatases"/>
    <property type="match status" value="1"/>
</dbReference>
<feature type="chain" id="PRO_5028977267" evidence="2">
    <location>
        <begin position="22"/>
        <end position="774"/>
    </location>
</feature>
<dbReference type="InterPro" id="IPR015914">
    <property type="entry name" value="PAPs_N"/>
</dbReference>
<feature type="domain" description="Secretion system C-terminal sorting" evidence="5">
    <location>
        <begin position="699"/>
        <end position="772"/>
    </location>
</feature>
<dbReference type="AlphaFoldDB" id="A0A7G5GQZ5"/>
<accession>A0A7G5GQZ5</accession>
<dbReference type="PANTHER" id="PTHR45867">
    <property type="entry name" value="PURPLE ACID PHOSPHATASE"/>
    <property type="match status" value="1"/>
</dbReference>
<evidence type="ECO:0000259" key="5">
    <source>
        <dbReference type="Pfam" id="PF18962"/>
    </source>
</evidence>
<proteinExistence type="predicted"/>
<dbReference type="PANTHER" id="PTHR45867:SF3">
    <property type="entry name" value="ACID PHOSPHATASE TYPE 7"/>
    <property type="match status" value="1"/>
</dbReference>
<dbReference type="Pfam" id="PF18962">
    <property type="entry name" value="Por_Secre_tail"/>
    <property type="match status" value="1"/>
</dbReference>
<dbReference type="Proteomes" id="UP000515369">
    <property type="component" value="Chromosome"/>
</dbReference>
<gene>
    <name evidence="6" type="ORF">H3H32_25445</name>
</gene>
<dbReference type="KEGG" id="sfol:H3H32_25445"/>
<dbReference type="InterPro" id="IPR029052">
    <property type="entry name" value="Metallo-depent_PP-like"/>
</dbReference>
<dbReference type="GO" id="GO:0003993">
    <property type="term" value="F:acid phosphatase activity"/>
    <property type="evidence" value="ECO:0007669"/>
    <property type="project" value="InterPro"/>
</dbReference>
<dbReference type="NCBIfam" id="TIGR04183">
    <property type="entry name" value="Por_Secre_tail"/>
    <property type="match status" value="1"/>
</dbReference>
<keyword evidence="7" id="KW-1185">Reference proteome</keyword>
<evidence type="ECO:0000259" key="4">
    <source>
        <dbReference type="Pfam" id="PF16656"/>
    </source>
</evidence>
<feature type="signal peptide" evidence="2">
    <location>
        <begin position="1"/>
        <end position="21"/>
    </location>
</feature>
<dbReference type="InterPro" id="IPR008963">
    <property type="entry name" value="Purple_acid_Pase-like_N"/>
</dbReference>
<dbReference type="RefSeq" id="WP_182458570.1">
    <property type="nucleotide sequence ID" value="NZ_CP059732.1"/>
</dbReference>
<feature type="domain" description="Purple acid phosphatase N-terminal" evidence="4">
    <location>
        <begin position="35"/>
        <end position="109"/>
    </location>
</feature>
<evidence type="ECO:0000313" key="7">
    <source>
        <dbReference type="Proteomes" id="UP000515369"/>
    </source>
</evidence>